<keyword evidence="4" id="KW-1185">Reference proteome</keyword>
<dbReference type="CDD" id="cd09992">
    <property type="entry name" value="HDAC_classII"/>
    <property type="match status" value="1"/>
</dbReference>
<dbReference type="KEGG" id="cyt:cce_3712"/>
<dbReference type="InterPro" id="IPR037138">
    <property type="entry name" value="His_deacetylse_dom_sf"/>
</dbReference>
<dbReference type="STRING" id="43989.cce_3712"/>
<dbReference type="Proteomes" id="UP000001203">
    <property type="component" value="Chromosome circular"/>
</dbReference>
<dbReference type="GO" id="GO:0040029">
    <property type="term" value="P:epigenetic regulation of gene expression"/>
    <property type="evidence" value="ECO:0007669"/>
    <property type="project" value="TreeGrafter"/>
</dbReference>
<gene>
    <name evidence="3" type="ordered locus">cce_3712</name>
</gene>
<dbReference type="GO" id="GO:0004407">
    <property type="term" value="F:histone deacetylase activity"/>
    <property type="evidence" value="ECO:0007669"/>
    <property type="project" value="TreeGrafter"/>
</dbReference>
<dbReference type="OrthoDB" id="9808367at2"/>
<evidence type="ECO:0000313" key="4">
    <source>
        <dbReference type="Proteomes" id="UP000001203"/>
    </source>
</evidence>
<evidence type="ECO:0000313" key="3">
    <source>
        <dbReference type="EMBL" id="ACB53060.1"/>
    </source>
</evidence>
<proteinExistence type="inferred from homology"/>
<protein>
    <submittedName>
        <fullName evidence="3">Histone deacetylase superfamily protein</fullName>
    </submittedName>
</protein>
<dbReference type="Pfam" id="PF00850">
    <property type="entry name" value="Hist_deacetyl"/>
    <property type="match status" value="1"/>
</dbReference>
<comment type="similarity">
    <text evidence="1">Belongs to the histone deacetylase family.</text>
</comment>
<name>B1X1N0_CROS5</name>
<dbReference type="Gene3D" id="3.40.800.20">
    <property type="entry name" value="Histone deacetylase domain"/>
    <property type="match status" value="1"/>
</dbReference>
<dbReference type="InterPro" id="IPR023696">
    <property type="entry name" value="Ureohydrolase_dom_sf"/>
</dbReference>
<accession>B1X1N0</accession>
<dbReference type="AlphaFoldDB" id="B1X1N0"/>
<dbReference type="PANTHER" id="PTHR10625">
    <property type="entry name" value="HISTONE DEACETYLASE HDAC1-RELATED"/>
    <property type="match status" value="1"/>
</dbReference>
<sequence length="306" mass="33540">MFPIIYSDTFLDHDTGSFHPESPQRLESIVKALKTVSWRDRLQWQQPTNPTQRDPIPHIRNIHTDNYIKGVQALAAKGGGFIDGDTIVSPQSYNVALLAVNAWLDGVDTVLATEKPAFVLCRPPGHHAVQTRGMGFCLFSNAAIAAHYALQCDGIERVAILDWDVHHGNGTQAIVENNPNIAYCSLHQFPAYPGTGQGDETGKYHNVLNIPMEPGSDLKRYQVAFKEQVIPFLSGFQGDLLIVSAGYDANQADPLASINLQPTDYGIFTQQLLTITSRILFGLEGGYDLSALAESVVATIEVCLHK</sequence>
<dbReference type="eggNOG" id="COG0123">
    <property type="taxonomic scope" value="Bacteria"/>
</dbReference>
<reference evidence="3 4" key="1">
    <citation type="journal article" date="2008" name="Proc. Natl. Acad. Sci. U.S.A.">
        <title>The genome of Cyanothece 51142, a unicellular diazotrophic cyanobacterium important in the marine nitrogen cycle.</title>
        <authorList>
            <person name="Welsh E.A."/>
            <person name="Liberton M."/>
            <person name="Stoeckel J."/>
            <person name="Loh T."/>
            <person name="Elvitigala T."/>
            <person name="Wang C."/>
            <person name="Wollam A."/>
            <person name="Fulton R.S."/>
            <person name="Clifton S.W."/>
            <person name="Jacobs J.M."/>
            <person name="Aurora R."/>
            <person name="Ghosh B.K."/>
            <person name="Sherman L.A."/>
            <person name="Smith R.D."/>
            <person name="Wilson R.K."/>
            <person name="Pakrasi H.B."/>
        </authorList>
    </citation>
    <scope>NUCLEOTIDE SEQUENCE [LARGE SCALE GENOMIC DNA]</scope>
    <source>
        <strain evidence="4">ATCC 51142 / BH68</strain>
    </source>
</reference>
<dbReference type="SUPFAM" id="SSF52768">
    <property type="entry name" value="Arginase/deacetylase"/>
    <property type="match status" value="1"/>
</dbReference>
<dbReference type="EMBL" id="CP000806">
    <property type="protein sequence ID" value="ACB53060.1"/>
    <property type="molecule type" value="Genomic_DNA"/>
</dbReference>
<organism evidence="3 4">
    <name type="scientific">Crocosphaera subtropica (strain ATCC 51142 / BH68)</name>
    <name type="common">Cyanothece sp. (strain ATCC 51142)</name>
    <dbReference type="NCBI Taxonomy" id="43989"/>
    <lineage>
        <taxon>Bacteria</taxon>
        <taxon>Bacillati</taxon>
        <taxon>Cyanobacteriota</taxon>
        <taxon>Cyanophyceae</taxon>
        <taxon>Oscillatoriophycideae</taxon>
        <taxon>Chroococcales</taxon>
        <taxon>Aphanothecaceae</taxon>
        <taxon>Crocosphaera</taxon>
        <taxon>Crocosphaera subtropica</taxon>
    </lineage>
</organism>
<evidence type="ECO:0000259" key="2">
    <source>
        <dbReference type="Pfam" id="PF00850"/>
    </source>
</evidence>
<feature type="domain" description="Histone deacetylase" evidence="2">
    <location>
        <begin position="19"/>
        <end position="302"/>
    </location>
</feature>
<dbReference type="PANTHER" id="PTHR10625:SF10">
    <property type="entry name" value="HISTONE DEACETYLASE HDAC1"/>
    <property type="match status" value="1"/>
</dbReference>
<dbReference type="HOGENOM" id="CLU_007727_8_1_3"/>
<dbReference type="PRINTS" id="PR01270">
    <property type="entry name" value="HDASUPER"/>
</dbReference>
<dbReference type="RefSeq" id="WP_009545130.1">
    <property type="nucleotide sequence ID" value="NC_010546.1"/>
</dbReference>
<dbReference type="InterPro" id="IPR000286">
    <property type="entry name" value="HDACs"/>
</dbReference>
<dbReference type="InterPro" id="IPR023801">
    <property type="entry name" value="His_deacetylse_dom"/>
</dbReference>
<evidence type="ECO:0000256" key="1">
    <source>
        <dbReference type="ARBA" id="ARBA00005947"/>
    </source>
</evidence>